<comment type="function">
    <text evidence="1">Involved in the transposition of the insertion sequence.</text>
</comment>
<name>A0A7T0MAS7_LISSE</name>
<dbReference type="Gene3D" id="3.30.420.10">
    <property type="entry name" value="Ribonuclease H-like superfamily/Ribonuclease H"/>
    <property type="match status" value="1"/>
</dbReference>
<dbReference type="InterPro" id="IPR025948">
    <property type="entry name" value="HTH-like_dom"/>
</dbReference>
<dbReference type="InterPro" id="IPR036397">
    <property type="entry name" value="RNaseH_sf"/>
</dbReference>
<gene>
    <name evidence="3" type="ORF">pLIS400151</name>
</gene>
<dbReference type="InterPro" id="IPR048020">
    <property type="entry name" value="Transpos_IS3"/>
</dbReference>
<dbReference type="EMBL" id="MW124301">
    <property type="protein sequence ID" value="QPL19374.1"/>
    <property type="molecule type" value="Genomic_DNA"/>
</dbReference>
<geneLocation type="plasmid" evidence="3">
    <name>pLIS4</name>
</geneLocation>
<dbReference type="Pfam" id="PF13276">
    <property type="entry name" value="HTH_21"/>
    <property type="match status" value="1"/>
</dbReference>
<dbReference type="InterPro" id="IPR012337">
    <property type="entry name" value="RNaseH-like_sf"/>
</dbReference>
<proteinExistence type="predicted"/>
<evidence type="ECO:0000259" key="2">
    <source>
        <dbReference type="PROSITE" id="PS50994"/>
    </source>
</evidence>
<dbReference type="GO" id="GO:0015074">
    <property type="term" value="P:DNA integration"/>
    <property type="evidence" value="ECO:0007669"/>
    <property type="project" value="InterPro"/>
</dbReference>
<dbReference type="Pfam" id="PF01527">
    <property type="entry name" value="HTH_Tnp_1"/>
    <property type="match status" value="1"/>
</dbReference>
<dbReference type="InterPro" id="IPR001584">
    <property type="entry name" value="Integrase_cat-core"/>
</dbReference>
<dbReference type="NCBIfam" id="NF033516">
    <property type="entry name" value="transpos_IS3"/>
    <property type="match status" value="1"/>
</dbReference>
<dbReference type="Pfam" id="PF00665">
    <property type="entry name" value="rve"/>
    <property type="match status" value="1"/>
</dbReference>
<dbReference type="GO" id="GO:0003677">
    <property type="term" value="F:DNA binding"/>
    <property type="evidence" value="ECO:0007669"/>
    <property type="project" value="InterPro"/>
</dbReference>
<dbReference type="PROSITE" id="PS50994">
    <property type="entry name" value="INTEGRASE"/>
    <property type="match status" value="1"/>
</dbReference>
<dbReference type="GO" id="GO:0004803">
    <property type="term" value="F:transposase activity"/>
    <property type="evidence" value="ECO:0007669"/>
    <property type="project" value="InterPro"/>
</dbReference>
<sequence>MSNYKKYDEDFKKSLVNLYHGGKTQTSLCKEYGVSFTALSRWVKQYSEVKIEDGSILTARQVKELQKKNALLEEENLILKKSHCHLHATLKQRLNAIHLLRFEHSIVRLCHTLKVNRSTYYKHFTLPPAPRTVKNQQIKKHILSIYMESKKRLGAAKVKVVLERDYGISISVGRVYRLMKSMNLPKMSTTKPKFSYTKPKVSLACPNHLNQQFNPTEPNRVWTSDISYIPVKNRFVYLCVILDLYSRKVIAWKVRTRMTTSLVLDTLQTALDKRQPAQPLLFHTNRGTQYTSSEMRQFLDYHSLTYSYSKKGYPWDNAVTESFFKYMKKEELDRRVFKTIQEVTLSSFEYIEGFYNPKRPHSANNMLTPNQKERNYFESL</sequence>
<evidence type="ECO:0000256" key="1">
    <source>
        <dbReference type="ARBA" id="ARBA00002286"/>
    </source>
</evidence>
<evidence type="ECO:0000313" key="3">
    <source>
        <dbReference type="EMBL" id="QPL19374.1"/>
    </source>
</evidence>
<protein>
    <submittedName>
        <fullName evidence="3">IS3 family transposase</fullName>
    </submittedName>
</protein>
<dbReference type="GO" id="GO:0006313">
    <property type="term" value="P:DNA transposition"/>
    <property type="evidence" value="ECO:0007669"/>
    <property type="project" value="InterPro"/>
</dbReference>
<dbReference type="PANTHER" id="PTHR46889:SF7">
    <property type="entry name" value="TRANSPOSASE FOR INSERTION SEQUENCE ELEMENT IS904"/>
    <property type="match status" value="1"/>
</dbReference>
<reference evidence="3" key="1">
    <citation type="journal article" date="2020" name="Int. J. Mol. Sci.">
        <title>Genetic Carriers and Genomic Distribution of cadA6-A Novel Variant of a Cadmium Resistance Determinant Identified in Listeria spp.</title>
        <authorList>
            <person name="Chmielowska C."/>
            <person name="Korsak D."/>
            <person name="Szmulkowska B."/>
            <person name="Krop A."/>
            <person name="Lipka K."/>
            <person name="Krupinska M."/>
            <person name="Bartosik D."/>
        </authorList>
    </citation>
    <scope>NUCLEOTIDE SEQUENCE</scope>
    <source>
        <strain evidence="3">Sr12</strain>
    </source>
</reference>
<dbReference type="PANTHER" id="PTHR46889">
    <property type="entry name" value="TRANSPOSASE INSF FOR INSERTION SEQUENCE IS3B-RELATED"/>
    <property type="match status" value="1"/>
</dbReference>
<accession>A0A7T0MAS7</accession>
<dbReference type="Gene3D" id="1.10.10.60">
    <property type="entry name" value="Homeodomain-like"/>
    <property type="match status" value="1"/>
</dbReference>
<organism evidence="3">
    <name type="scientific">Listeria seeligeri</name>
    <dbReference type="NCBI Taxonomy" id="1640"/>
    <lineage>
        <taxon>Bacteria</taxon>
        <taxon>Bacillati</taxon>
        <taxon>Bacillota</taxon>
        <taxon>Bacilli</taxon>
        <taxon>Bacillales</taxon>
        <taxon>Listeriaceae</taxon>
        <taxon>Listeria</taxon>
    </lineage>
</organism>
<dbReference type="Pfam" id="PF13333">
    <property type="entry name" value="rve_2"/>
    <property type="match status" value="1"/>
</dbReference>
<dbReference type="InterPro" id="IPR050900">
    <property type="entry name" value="Transposase_IS3/IS150/IS904"/>
</dbReference>
<reference evidence="3" key="2">
    <citation type="submission" date="2020-10" db="EMBL/GenBank/DDBJ databases">
        <authorList>
            <person name="Chmielowska C.A."/>
            <person name="Korsak D."/>
            <person name="Bartosik D."/>
        </authorList>
    </citation>
    <scope>NUCLEOTIDE SEQUENCE</scope>
    <source>
        <strain evidence="3">Sr12</strain>
        <plasmid evidence="3">pLIS4</plasmid>
    </source>
</reference>
<dbReference type="SUPFAM" id="SSF53098">
    <property type="entry name" value="Ribonuclease H-like"/>
    <property type="match status" value="1"/>
</dbReference>
<keyword evidence="3" id="KW-0614">Plasmid</keyword>
<feature type="domain" description="Integrase catalytic" evidence="2">
    <location>
        <begin position="214"/>
        <end position="377"/>
    </location>
</feature>
<dbReference type="SUPFAM" id="SSF46689">
    <property type="entry name" value="Homeodomain-like"/>
    <property type="match status" value="1"/>
</dbReference>
<dbReference type="InterPro" id="IPR009057">
    <property type="entry name" value="Homeodomain-like_sf"/>
</dbReference>
<dbReference type="InterPro" id="IPR002514">
    <property type="entry name" value="Transposase_8"/>
</dbReference>
<dbReference type="AlphaFoldDB" id="A0A7T0MAS7"/>